<accession>A0AAW3YU77</accession>
<name>A0AAW3YU77_9GAMM</name>
<comment type="caution">
    <text evidence="1">The sequence shown here is derived from an EMBL/GenBank/DDBJ whole genome shotgun (WGS) entry which is preliminary data.</text>
</comment>
<reference evidence="1" key="2">
    <citation type="journal article" date="2024" name="Toxins">
        <title>Genome Sequence Analysis of Native Xenorhabdus Strains Isolated from Entomopathogenic Nematodes in Argentina.</title>
        <authorList>
            <person name="Palma L."/>
            <person name="Frizzo L."/>
            <person name="Kaiser S."/>
            <person name="Berry C."/>
            <person name="Caballero P."/>
            <person name="Bode H.B."/>
            <person name="Del Valle E.E."/>
        </authorList>
    </citation>
    <scope>NUCLEOTIDE SEQUENCE</scope>
    <source>
        <strain evidence="1">M</strain>
    </source>
</reference>
<gene>
    <name evidence="1" type="primary">leuL</name>
    <name evidence="1" type="ORF">ID854_11860</name>
</gene>
<reference evidence="1" key="1">
    <citation type="submission" date="2020-09" db="EMBL/GenBank/DDBJ databases">
        <authorList>
            <person name="Palma L."/>
            <person name="Caballero P."/>
            <person name="Berry C."/>
            <person name="Del Valle E."/>
        </authorList>
    </citation>
    <scope>NUCLEOTIDE SEQUENCE</scope>
    <source>
        <strain evidence="1">M</strain>
    </source>
</reference>
<protein>
    <submittedName>
        <fullName evidence="1">Leu operon leader peptide</fullName>
    </submittedName>
</protein>
<sequence>MCHSIRLLNLLLLALNARGVMVGERLN</sequence>
<dbReference type="EMBL" id="JACXBF010000258">
    <property type="protein sequence ID" value="MBD2801131.1"/>
    <property type="molecule type" value="Genomic_DNA"/>
</dbReference>
<proteinExistence type="predicted"/>
<evidence type="ECO:0000313" key="1">
    <source>
        <dbReference type="EMBL" id="MBD2801131.1"/>
    </source>
</evidence>
<organism evidence="1">
    <name type="scientific">Xenorhabdus szentirmaii</name>
    <dbReference type="NCBI Taxonomy" id="290112"/>
    <lineage>
        <taxon>Bacteria</taxon>
        <taxon>Pseudomonadati</taxon>
        <taxon>Pseudomonadota</taxon>
        <taxon>Gammaproteobacteria</taxon>
        <taxon>Enterobacterales</taxon>
        <taxon>Morganellaceae</taxon>
        <taxon>Xenorhabdus</taxon>
    </lineage>
</organism>
<dbReference type="Proteomes" id="UP001193920">
    <property type="component" value="Unassembled WGS sequence"/>
</dbReference>
<dbReference type="AlphaFoldDB" id="A0AAW3YU77"/>